<dbReference type="EMBL" id="CP003333">
    <property type="protein sequence ID" value="AFL68834.1"/>
    <property type="molecule type" value="Genomic_DNA"/>
</dbReference>
<dbReference type="HOGENOM" id="CLU_174611_3_4_7"/>
<dbReference type="InterPro" id="IPR003749">
    <property type="entry name" value="ThiS/MoaD-like"/>
</dbReference>
<dbReference type="CDD" id="cd00565">
    <property type="entry name" value="Ubl_ThiS"/>
    <property type="match status" value="1"/>
</dbReference>
<reference evidence="1 2" key="1">
    <citation type="submission" date="2012-06" db="EMBL/GenBank/DDBJ databases">
        <title>Complete sequence of Sulfurospirillum barnesii SES-3.</title>
        <authorList>
            <consortium name="US DOE Joint Genome Institute"/>
            <person name="Lucas S."/>
            <person name="Han J."/>
            <person name="Lapidus A."/>
            <person name="Cheng J.-F."/>
            <person name="Goodwin L."/>
            <person name="Pitluck S."/>
            <person name="Peters L."/>
            <person name="Ovchinnikova G."/>
            <person name="Lu M."/>
            <person name="Detter J.C."/>
            <person name="Han C."/>
            <person name="Tapia R."/>
            <person name="Land M."/>
            <person name="Hauser L."/>
            <person name="Kyrpides N."/>
            <person name="Ivanova N."/>
            <person name="Pagani I."/>
            <person name="Stolz J."/>
            <person name="Arkin A."/>
            <person name="Dehal P."/>
            <person name="Oremland R."/>
            <person name="Saltikov C."/>
            <person name="Basu P."/>
            <person name="Hollibaugh J."/>
            <person name="Newman D."/>
            <person name="Stolyar S."/>
            <person name="Hazen T."/>
            <person name="Woyke T."/>
        </authorList>
    </citation>
    <scope>NUCLEOTIDE SEQUENCE [LARGE SCALE GENOMIC DNA]</scope>
    <source>
        <strain evidence="2">ATCC 700032 / DSM 10660 / SES-3</strain>
    </source>
</reference>
<dbReference type="STRING" id="760154.Sulba_1546"/>
<accession>I3XY10</accession>
<dbReference type="Gene3D" id="3.10.20.30">
    <property type="match status" value="1"/>
</dbReference>
<evidence type="ECO:0000313" key="2">
    <source>
        <dbReference type="Proteomes" id="UP000006176"/>
    </source>
</evidence>
<organism evidence="1 2">
    <name type="scientific">Sulfurospirillum barnesii (strain ATCC 700032 / DSM 10660 / SES-3)</name>
    <dbReference type="NCBI Taxonomy" id="760154"/>
    <lineage>
        <taxon>Bacteria</taxon>
        <taxon>Pseudomonadati</taxon>
        <taxon>Campylobacterota</taxon>
        <taxon>Epsilonproteobacteria</taxon>
        <taxon>Campylobacterales</taxon>
        <taxon>Sulfurospirillaceae</taxon>
        <taxon>Sulfurospirillum</taxon>
    </lineage>
</organism>
<keyword evidence="2" id="KW-1185">Reference proteome</keyword>
<dbReference type="InterPro" id="IPR010035">
    <property type="entry name" value="Thi_S"/>
</dbReference>
<dbReference type="InterPro" id="IPR012675">
    <property type="entry name" value="Beta-grasp_dom_sf"/>
</dbReference>
<dbReference type="Proteomes" id="UP000006176">
    <property type="component" value="Chromosome"/>
</dbReference>
<dbReference type="InterPro" id="IPR016155">
    <property type="entry name" value="Mopterin_synth/thiamin_S_b"/>
</dbReference>
<sequence>MLLINSEPMNAFIGRSVLEFLSWRGLSDAFIAVEINRQIIPKESFSTTLFNDDDTVEIICFVRGG</sequence>
<dbReference type="eggNOG" id="COG2104">
    <property type="taxonomic scope" value="Bacteria"/>
</dbReference>
<evidence type="ECO:0000313" key="1">
    <source>
        <dbReference type="EMBL" id="AFL68834.1"/>
    </source>
</evidence>
<dbReference type="PANTHER" id="PTHR34472">
    <property type="entry name" value="SULFUR CARRIER PROTEIN THIS"/>
    <property type="match status" value="1"/>
</dbReference>
<dbReference type="RefSeq" id="WP_014769712.1">
    <property type="nucleotide sequence ID" value="NC_018002.1"/>
</dbReference>
<dbReference type="KEGG" id="sba:Sulba_1546"/>
<dbReference type="NCBIfam" id="TIGR01683">
    <property type="entry name" value="thiS"/>
    <property type="match status" value="1"/>
</dbReference>
<gene>
    <name evidence="1" type="ordered locus">Sulba_1546</name>
</gene>
<dbReference type="PANTHER" id="PTHR34472:SF1">
    <property type="entry name" value="SULFUR CARRIER PROTEIN THIS"/>
    <property type="match status" value="1"/>
</dbReference>
<dbReference type="Pfam" id="PF02597">
    <property type="entry name" value="ThiS"/>
    <property type="match status" value="1"/>
</dbReference>
<dbReference type="OrthoDB" id="197113at2"/>
<protein>
    <submittedName>
        <fullName evidence="1">Thiamine biosynthesis protein ThiS</fullName>
    </submittedName>
</protein>
<dbReference type="PATRIC" id="fig|760154.4.peg.1549"/>
<proteinExistence type="predicted"/>
<dbReference type="SUPFAM" id="SSF54285">
    <property type="entry name" value="MoaD/ThiS"/>
    <property type="match status" value="1"/>
</dbReference>
<dbReference type="AlphaFoldDB" id="I3XY10"/>
<name>I3XY10_SULBS</name>